<keyword evidence="3" id="KW-0732">Signal</keyword>
<dbReference type="InterPro" id="IPR018188">
    <property type="entry name" value="RNase_T2_His_AS_1"/>
</dbReference>
<comment type="similarity">
    <text evidence="1 2">Belongs to the RNase T2 family.</text>
</comment>
<dbReference type="PROSITE" id="PS00530">
    <property type="entry name" value="RNASE_T2_1"/>
    <property type="match status" value="1"/>
</dbReference>
<evidence type="ECO:0000313" key="4">
    <source>
        <dbReference type="EMBL" id="KNG94283.1"/>
    </source>
</evidence>
<dbReference type="InterPro" id="IPR033130">
    <property type="entry name" value="RNase_T2_His_AS_2"/>
</dbReference>
<dbReference type="AlphaFoldDB" id="A0A0L1JSA6"/>
<evidence type="ECO:0000256" key="3">
    <source>
        <dbReference type="SAM" id="SignalP"/>
    </source>
</evidence>
<dbReference type="PANTHER" id="PTHR11240:SF22">
    <property type="entry name" value="RIBONUCLEASE T2"/>
    <property type="match status" value="1"/>
</dbReference>
<sequence>MRHLILAALTACLATFAAAEGERTGEFDYYVLSLSWTPSWCAIEGDARGSDQCDPRHDFGWTLHGLWPQFHRGWPSYCPTAERPPSRRMTREMADIMGSSGLAWHQWKKHGTCAGLPAERYYDASRTAYDKITRPEVLRQLTDPVRLPVSVVEAAFLRDNPGLEPDMITITCKAGRIQEARICLSKSLDFVPCGRDVVRDCTMDNALLDPVR</sequence>
<dbReference type="STRING" id="1317121.ATO11_08740"/>
<comment type="caution">
    <text evidence="4">The sequence shown here is derived from an EMBL/GenBank/DDBJ whole genome shotgun (WGS) entry which is preliminary data.</text>
</comment>
<dbReference type="PATRIC" id="fig|1317121.7.peg.2358"/>
<dbReference type="InterPro" id="IPR036430">
    <property type="entry name" value="RNase_T2-like_sf"/>
</dbReference>
<dbReference type="GO" id="GO:0033897">
    <property type="term" value="F:ribonuclease T2 activity"/>
    <property type="evidence" value="ECO:0007669"/>
    <property type="project" value="InterPro"/>
</dbReference>
<dbReference type="EMBL" id="AQQZ01000003">
    <property type="protein sequence ID" value="KNG94283.1"/>
    <property type="molecule type" value="Genomic_DNA"/>
</dbReference>
<feature type="chain" id="PRO_5005554214" evidence="3">
    <location>
        <begin position="20"/>
        <end position="212"/>
    </location>
</feature>
<gene>
    <name evidence="4" type="ORF">ATO11_08740</name>
</gene>
<evidence type="ECO:0000256" key="2">
    <source>
        <dbReference type="RuleBase" id="RU004328"/>
    </source>
</evidence>
<feature type="signal peptide" evidence="3">
    <location>
        <begin position="1"/>
        <end position="19"/>
    </location>
</feature>
<proteinExistence type="inferred from homology"/>
<dbReference type="CDD" id="cd01062">
    <property type="entry name" value="RNase_T2_prok"/>
    <property type="match status" value="1"/>
</dbReference>
<dbReference type="PANTHER" id="PTHR11240">
    <property type="entry name" value="RIBONUCLEASE T2"/>
    <property type="match status" value="1"/>
</dbReference>
<name>A0A0L1JSA6_9RHOB</name>
<dbReference type="GO" id="GO:0006401">
    <property type="term" value="P:RNA catabolic process"/>
    <property type="evidence" value="ECO:0007669"/>
    <property type="project" value="TreeGrafter"/>
</dbReference>
<dbReference type="Gene3D" id="3.90.730.10">
    <property type="entry name" value="Ribonuclease T2-like"/>
    <property type="match status" value="1"/>
</dbReference>
<keyword evidence="5" id="KW-1185">Reference proteome</keyword>
<dbReference type="OrthoDB" id="4720638at2"/>
<dbReference type="Pfam" id="PF00445">
    <property type="entry name" value="Ribonuclease_T2"/>
    <property type="match status" value="1"/>
</dbReference>
<dbReference type="InterPro" id="IPR039378">
    <property type="entry name" value="RNase_T2_prok"/>
</dbReference>
<dbReference type="InterPro" id="IPR001568">
    <property type="entry name" value="RNase_T2-like"/>
</dbReference>
<accession>A0A0L1JSA6</accession>
<evidence type="ECO:0000256" key="1">
    <source>
        <dbReference type="ARBA" id="ARBA00007469"/>
    </source>
</evidence>
<organism evidence="4 5">
    <name type="scientific">Pseudaestuariivita atlantica</name>
    <dbReference type="NCBI Taxonomy" id="1317121"/>
    <lineage>
        <taxon>Bacteria</taxon>
        <taxon>Pseudomonadati</taxon>
        <taxon>Pseudomonadota</taxon>
        <taxon>Alphaproteobacteria</taxon>
        <taxon>Rhodobacterales</taxon>
        <taxon>Paracoccaceae</taxon>
        <taxon>Pseudaestuariivita</taxon>
    </lineage>
</organism>
<protein>
    <submittedName>
        <fullName evidence="4">Ribonuclease T</fullName>
    </submittedName>
</protein>
<dbReference type="SUPFAM" id="SSF55895">
    <property type="entry name" value="Ribonuclease Rh-like"/>
    <property type="match status" value="1"/>
</dbReference>
<dbReference type="RefSeq" id="WP_050530440.1">
    <property type="nucleotide sequence ID" value="NZ_AQQZ01000003.1"/>
</dbReference>
<reference evidence="4 5" key="1">
    <citation type="journal article" date="2015" name="Int. J. Syst. Evol. Microbiol.">
        <title>Aestuariivita atlantica sp. nov., isolated from deep sea sediment of the Atlantic Ocean.</title>
        <authorList>
            <person name="Li G."/>
            <person name="Lai Q."/>
            <person name="Du Y."/>
            <person name="Liu X."/>
            <person name="Sun F."/>
            <person name="Shao Z."/>
        </authorList>
    </citation>
    <scope>NUCLEOTIDE SEQUENCE [LARGE SCALE GENOMIC DNA]</scope>
    <source>
        <strain evidence="4 5">22II-S11-z3</strain>
    </source>
</reference>
<dbReference type="GO" id="GO:0003723">
    <property type="term" value="F:RNA binding"/>
    <property type="evidence" value="ECO:0007669"/>
    <property type="project" value="InterPro"/>
</dbReference>
<evidence type="ECO:0000313" key="5">
    <source>
        <dbReference type="Proteomes" id="UP000036938"/>
    </source>
</evidence>
<dbReference type="PROSITE" id="PS00531">
    <property type="entry name" value="RNASE_T2_2"/>
    <property type="match status" value="1"/>
</dbReference>
<dbReference type="Proteomes" id="UP000036938">
    <property type="component" value="Unassembled WGS sequence"/>
</dbReference>